<keyword evidence="11" id="KW-0539">Nucleus</keyword>
<organism evidence="16 17">
    <name type="scientific">Acipenser oxyrinchus oxyrinchus</name>
    <dbReference type="NCBI Taxonomy" id="40147"/>
    <lineage>
        <taxon>Eukaryota</taxon>
        <taxon>Metazoa</taxon>
        <taxon>Chordata</taxon>
        <taxon>Craniata</taxon>
        <taxon>Vertebrata</taxon>
        <taxon>Euteleostomi</taxon>
        <taxon>Actinopterygii</taxon>
        <taxon>Chondrostei</taxon>
        <taxon>Acipenseriformes</taxon>
        <taxon>Acipenseridae</taxon>
        <taxon>Acipenser</taxon>
    </lineage>
</organism>
<comment type="caution">
    <text evidence="16">The sequence shown here is derived from an EMBL/GenBank/DDBJ whole genome shotgun (WGS) entry which is preliminary data.</text>
</comment>
<keyword evidence="7" id="KW-0862">Zinc</keyword>
<feature type="domain" description="BTB" evidence="14">
    <location>
        <begin position="54"/>
        <end position="118"/>
    </location>
</feature>
<evidence type="ECO:0000259" key="15">
    <source>
        <dbReference type="PROSITE" id="PS50157"/>
    </source>
</evidence>
<keyword evidence="10" id="KW-0804">Transcription</keyword>
<dbReference type="PROSITE" id="PS00028">
    <property type="entry name" value="ZINC_FINGER_C2H2_1"/>
    <property type="match status" value="3"/>
</dbReference>
<dbReference type="AlphaFoldDB" id="A0AAD8CX26"/>
<dbReference type="InterPro" id="IPR013087">
    <property type="entry name" value="Znf_C2H2_type"/>
</dbReference>
<dbReference type="FunFam" id="3.30.160.60:FF:000303">
    <property type="entry name" value="Zinc finger protein 41"/>
    <property type="match status" value="1"/>
</dbReference>
<sequence length="434" mass="49351">MQLNLFGEQLSSLSCLSLSANMATASPKLHFQFINYSNCVLQKMNSLREQRQFCDVTIRIEQASFQGHKVVLAASSSFLRDQFLLKDSEEALLSINQSPEVATQLLQSCYTGVLEFPVQELISYLTVASYLQMGHVVEKCQQTAMQYMEPNFSAGALRSTKETNQEENIRETEPSPKKSKKHKLGPEKKSLPVKTEEEAASEVEGCPDVQLDSSKPLETGSRLQGPAGFSEVVNIEDFMFAANEFHFQGLNLSTDFSSEVRRNQDGPEQEVLQGPYLCPNCSLTFQFLENYVSHMREHKLFLCLRCGKTFTQKGNLTRHIRMHTGFKPYECSVCTKTFTQKVSLQDHMNLHSGTRPHCCNYCKLHFAQKPALRRHLREMHRKSSADNFNEEIEEEGLPELKRHVSHDLNGMRKSVWCWRLGFSGQAQSQVKAAE</sequence>
<dbReference type="PROSITE" id="PS50097">
    <property type="entry name" value="BTB"/>
    <property type="match status" value="1"/>
</dbReference>
<evidence type="ECO:0000256" key="1">
    <source>
        <dbReference type="ARBA" id="ARBA00003767"/>
    </source>
</evidence>
<dbReference type="PANTHER" id="PTHR46105">
    <property type="entry name" value="AGAP004733-PA"/>
    <property type="match status" value="1"/>
</dbReference>
<dbReference type="InterPro" id="IPR036236">
    <property type="entry name" value="Znf_C2H2_sf"/>
</dbReference>
<comment type="function">
    <text evidence="1">May be involved in transcriptional regulation.</text>
</comment>
<dbReference type="PANTHER" id="PTHR46105:SF29">
    <property type="entry name" value="ZINC FINGER AND BTB DOMAIN CONTAINING 12"/>
    <property type="match status" value="1"/>
</dbReference>
<evidence type="ECO:0000256" key="13">
    <source>
        <dbReference type="SAM" id="MobiDB-lite"/>
    </source>
</evidence>
<dbReference type="PROSITE" id="PS50157">
    <property type="entry name" value="ZINC_FINGER_C2H2_2"/>
    <property type="match status" value="4"/>
</dbReference>
<feature type="domain" description="C2H2-type" evidence="15">
    <location>
        <begin position="329"/>
        <end position="356"/>
    </location>
</feature>
<proteinExistence type="inferred from homology"/>
<dbReference type="Pfam" id="PF00096">
    <property type="entry name" value="zf-C2H2"/>
    <property type="match status" value="2"/>
</dbReference>
<evidence type="ECO:0000256" key="6">
    <source>
        <dbReference type="ARBA" id="ARBA00022771"/>
    </source>
</evidence>
<accession>A0AAD8CX26</accession>
<dbReference type="GO" id="GO:0000981">
    <property type="term" value="F:DNA-binding transcription factor activity, RNA polymerase II-specific"/>
    <property type="evidence" value="ECO:0007669"/>
    <property type="project" value="TreeGrafter"/>
</dbReference>
<evidence type="ECO:0000256" key="10">
    <source>
        <dbReference type="ARBA" id="ARBA00023163"/>
    </source>
</evidence>
<dbReference type="Proteomes" id="UP001230051">
    <property type="component" value="Unassembled WGS sequence"/>
</dbReference>
<gene>
    <name evidence="16" type="primary">ZBTB26</name>
    <name evidence="16" type="ORF">AOXY_G23315</name>
</gene>
<dbReference type="GO" id="GO:0005634">
    <property type="term" value="C:nucleus"/>
    <property type="evidence" value="ECO:0007669"/>
    <property type="project" value="UniProtKB-SubCell"/>
</dbReference>
<dbReference type="SMART" id="SM00355">
    <property type="entry name" value="ZnF_C2H2"/>
    <property type="match status" value="4"/>
</dbReference>
<dbReference type="FunFam" id="3.30.160.60:FF:000620">
    <property type="entry name" value="Zinc finger protein 263"/>
    <property type="match status" value="1"/>
</dbReference>
<evidence type="ECO:0000256" key="12">
    <source>
        <dbReference type="PROSITE-ProRule" id="PRU00042"/>
    </source>
</evidence>
<comment type="subcellular location">
    <subcellularLocation>
        <location evidence="2">Nucleus</location>
    </subcellularLocation>
</comment>
<dbReference type="SUPFAM" id="SSF57667">
    <property type="entry name" value="beta-beta-alpha zinc fingers"/>
    <property type="match status" value="2"/>
</dbReference>
<protein>
    <submittedName>
        <fullName evidence="16">Zinc finger and BTB domain-containing protein 26-like isoform X1</fullName>
    </submittedName>
</protein>
<feature type="domain" description="C2H2-type" evidence="15">
    <location>
        <begin position="276"/>
        <end position="298"/>
    </location>
</feature>
<keyword evidence="5" id="KW-0677">Repeat</keyword>
<feature type="compositionally biased region" description="Basic and acidic residues" evidence="13">
    <location>
        <begin position="184"/>
        <end position="197"/>
    </location>
</feature>
<reference evidence="16" key="1">
    <citation type="submission" date="2022-02" db="EMBL/GenBank/DDBJ databases">
        <title>Atlantic sturgeon de novo genome assembly.</title>
        <authorList>
            <person name="Stock M."/>
            <person name="Klopp C."/>
            <person name="Guiguen Y."/>
            <person name="Cabau C."/>
            <person name="Parinello H."/>
            <person name="Santidrian Yebra-Pimentel E."/>
            <person name="Kuhl H."/>
            <person name="Dirks R.P."/>
            <person name="Guessner J."/>
            <person name="Wuertz S."/>
            <person name="Du K."/>
            <person name="Schartl M."/>
        </authorList>
    </citation>
    <scope>NUCLEOTIDE SEQUENCE</scope>
    <source>
        <strain evidence="16">STURGEONOMICS-FGT-2020</strain>
        <tissue evidence="16">Whole blood</tissue>
    </source>
</reference>
<feature type="domain" description="C2H2-type" evidence="15">
    <location>
        <begin position="357"/>
        <end position="385"/>
    </location>
</feature>
<feature type="domain" description="C2H2-type" evidence="15">
    <location>
        <begin position="301"/>
        <end position="328"/>
    </location>
</feature>
<dbReference type="GO" id="GO:0008270">
    <property type="term" value="F:zinc ion binding"/>
    <property type="evidence" value="ECO:0007669"/>
    <property type="project" value="UniProtKB-KW"/>
</dbReference>
<keyword evidence="8" id="KW-0805">Transcription regulation</keyword>
<dbReference type="SUPFAM" id="SSF54695">
    <property type="entry name" value="POZ domain"/>
    <property type="match status" value="1"/>
</dbReference>
<dbReference type="InterPro" id="IPR050457">
    <property type="entry name" value="ZnFinger_BTB_dom_contain"/>
</dbReference>
<comment type="similarity">
    <text evidence="3">Belongs to the krueppel C2H2-type zinc-finger protein family.</text>
</comment>
<evidence type="ECO:0000256" key="7">
    <source>
        <dbReference type="ARBA" id="ARBA00022833"/>
    </source>
</evidence>
<evidence type="ECO:0000256" key="11">
    <source>
        <dbReference type="ARBA" id="ARBA00023242"/>
    </source>
</evidence>
<evidence type="ECO:0000256" key="4">
    <source>
        <dbReference type="ARBA" id="ARBA00022723"/>
    </source>
</evidence>
<dbReference type="SMART" id="SM00225">
    <property type="entry name" value="BTB"/>
    <property type="match status" value="1"/>
</dbReference>
<feature type="region of interest" description="Disordered" evidence="13">
    <location>
        <begin position="156"/>
        <end position="223"/>
    </location>
</feature>
<dbReference type="Gene3D" id="3.30.710.10">
    <property type="entry name" value="Potassium Channel Kv1.1, Chain A"/>
    <property type="match status" value="1"/>
</dbReference>
<dbReference type="Gene3D" id="3.30.160.60">
    <property type="entry name" value="Classic Zinc Finger"/>
    <property type="match status" value="3"/>
</dbReference>
<evidence type="ECO:0000313" key="16">
    <source>
        <dbReference type="EMBL" id="KAK1158405.1"/>
    </source>
</evidence>
<keyword evidence="9" id="KW-0238">DNA-binding</keyword>
<dbReference type="Pfam" id="PF00651">
    <property type="entry name" value="BTB"/>
    <property type="match status" value="1"/>
</dbReference>
<evidence type="ECO:0000259" key="14">
    <source>
        <dbReference type="PROSITE" id="PS50097"/>
    </source>
</evidence>
<keyword evidence="17" id="KW-1185">Reference proteome</keyword>
<evidence type="ECO:0000256" key="5">
    <source>
        <dbReference type="ARBA" id="ARBA00022737"/>
    </source>
</evidence>
<evidence type="ECO:0000256" key="8">
    <source>
        <dbReference type="ARBA" id="ARBA00023015"/>
    </source>
</evidence>
<evidence type="ECO:0000256" key="9">
    <source>
        <dbReference type="ARBA" id="ARBA00023125"/>
    </source>
</evidence>
<dbReference type="GO" id="GO:0000978">
    <property type="term" value="F:RNA polymerase II cis-regulatory region sequence-specific DNA binding"/>
    <property type="evidence" value="ECO:0007669"/>
    <property type="project" value="TreeGrafter"/>
</dbReference>
<keyword evidence="6 12" id="KW-0863">Zinc-finger</keyword>
<dbReference type="InterPro" id="IPR011333">
    <property type="entry name" value="SKP1/BTB/POZ_sf"/>
</dbReference>
<dbReference type="InterPro" id="IPR000210">
    <property type="entry name" value="BTB/POZ_dom"/>
</dbReference>
<keyword evidence="4" id="KW-0479">Metal-binding</keyword>
<name>A0AAD8CX26_ACIOX</name>
<feature type="compositionally biased region" description="Basic and acidic residues" evidence="13">
    <location>
        <begin position="159"/>
        <end position="176"/>
    </location>
</feature>
<evidence type="ECO:0000313" key="17">
    <source>
        <dbReference type="Proteomes" id="UP001230051"/>
    </source>
</evidence>
<evidence type="ECO:0000256" key="3">
    <source>
        <dbReference type="ARBA" id="ARBA00006991"/>
    </source>
</evidence>
<evidence type="ECO:0000256" key="2">
    <source>
        <dbReference type="ARBA" id="ARBA00004123"/>
    </source>
</evidence>
<dbReference type="EMBL" id="JAGXEW010000024">
    <property type="protein sequence ID" value="KAK1158405.1"/>
    <property type="molecule type" value="Genomic_DNA"/>
</dbReference>